<reference evidence="7" key="1">
    <citation type="submission" date="2025-08" db="UniProtKB">
        <authorList>
            <consortium name="RefSeq"/>
        </authorList>
    </citation>
    <scope>IDENTIFICATION</scope>
</reference>
<keyword evidence="2 3" id="KW-0371">Homeobox</keyword>
<feature type="region of interest" description="Disordered" evidence="4">
    <location>
        <begin position="76"/>
        <end position="95"/>
    </location>
</feature>
<keyword evidence="6" id="KW-1185">Reference proteome</keyword>
<organism evidence="6 7">
    <name type="scientific">Microtus ochrogaster</name>
    <name type="common">Prairie vole</name>
    <dbReference type="NCBI Taxonomy" id="79684"/>
    <lineage>
        <taxon>Eukaryota</taxon>
        <taxon>Metazoa</taxon>
        <taxon>Chordata</taxon>
        <taxon>Craniata</taxon>
        <taxon>Vertebrata</taxon>
        <taxon>Euteleostomi</taxon>
        <taxon>Mammalia</taxon>
        <taxon>Eutheria</taxon>
        <taxon>Euarchontoglires</taxon>
        <taxon>Glires</taxon>
        <taxon>Rodentia</taxon>
        <taxon>Myomorpha</taxon>
        <taxon>Muroidea</taxon>
        <taxon>Cricetidae</taxon>
        <taxon>Arvicolinae</taxon>
        <taxon>Microtus</taxon>
    </lineage>
</organism>
<evidence type="ECO:0000313" key="6">
    <source>
        <dbReference type="Proteomes" id="UP000694915"/>
    </source>
</evidence>
<dbReference type="InterPro" id="IPR050649">
    <property type="entry name" value="Paired_Homeobox_TFs"/>
</dbReference>
<gene>
    <name evidence="7" type="primary">LOC101994094</name>
</gene>
<dbReference type="PANTHER" id="PTHR24329">
    <property type="entry name" value="HOMEOBOX PROTEIN ARISTALESS"/>
    <property type="match status" value="1"/>
</dbReference>
<evidence type="ECO:0000256" key="2">
    <source>
        <dbReference type="PROSITE-ProRule" id="PRU00108"/>
    </source>
</evidence>
<dbReference type="RefSeq" id="XP_005372087.1">
    <property type="nucleotide sequence ID" value="XM_005372030.1"/>
</dbReference>
<dbReference type="Proteomes" id="UP000694915">
    <property type="component" value="Unplaced"/>
</dbReference>
<evidence type="ECO:0000313" key="7">
    <source>
        <dbReference type="RefSeq" id="XP_005372087.1"/>
    </source>
</evidence>
<proteinExistence type="predicted"/>
<evidence type="ECO:0000259" key="5">
    <source>
        <dbReference type="PROSITE" id="PS50071"/>
    </source>
</evidence>
<name>A0ABM0LSR0_MICOH</name>
<dbReference type="CDD" id="cd00086">
    <property type="entry name" value="homeodomain"/>
    <property type="match status" value="1"/>
</dbReference>
<comment type="subcellular location">
    <subcellularLocation>
        <location evidence="1 2 3">Nucleus</location>
    </subcellularLocation>
</comment>
<dbReference type="GeneID" id="101994094"/>
<evidence type="ECO:0000256" key="1">
    <source>
        <dbReference type="ARBA" id="ARBA00004123"/>
    </source>
</evidence>
<dbReference type="SUPFAM" id="SSF46689">
    <property type="entry name" value="Homeodomain-like"/>
    <property type="match status" value="1"/>
</dbReference>
<keyword evidence="2 3" id="KW-0238">DNA-binding</keyword>
<dbReference type="PANTHER" id="PTHR24329:SF566">
    <property type="entry name" value="REPRODUCTIVE HOMEOBOX 12"/>
    <property type="match status" value="1"/>
</dbReference>
<dbReference type="Gene3D" id="1.10.10.60">
    <property type="entry name" value="Homeodomain-like"/>
    <property type="match status" value="1"/>
</dbReference>
<evidence type="ECO:0000256" key="4">
    <source>
        <dbReference type="SAM" id="MobiDB-lite"/>
    </source>
</evidence>
<evidence type="ECO:0000256" key="3">
    <source>
        <dbReference type="RuleBase" id="RU000682"/>
    </source>
</evidence>
<keyword evidence="2 3" id="KW-0539">Nucleus</keyword>
<dbReference type="PROSITE" id="PS50071">
    <property type="entry name" value="HOMEOBOX_2"/>
    <property type="match status" value="1"/>
</dbReference>
<dbReference type="InterPro" id="IPR001356">
    <property type="entry name" value="HD"/>
</dbReference>
<dbReference type="SMART" id="SM00389">
    <property type="entry name" value="HOX"/>
    <property type="match status" value="1"/>
</dbReference>
<sequence length="185" mass="21388">MAFQSQHVDPNVYKLDVNEIEVSLDFEQEATAATESVIFGEGSQNGSGKPKNQGIPHRKDDVTHVANFNYIGDDIRHESHGSHQGYRNPQLKEQENVAAARVPQVRRTRPRIQFGLTLKQLNELEDVFEKTKYPNEIIRKDLAKRLFLGESRVRSWFKKRRTQYRKHQQSQILQCASDDGQDTLQ</sequence>
<feature type="region of interest" description="Disordered" evidence="4">
    <location>
        <begin position="37"/>
        <end position="58"/>
    </location>
</feature>
<accession>A0ABM0LSR0</accession>
<dbReference type="Pfam" id="PF00046">
    <property type="entry name" value="Homeodomain"/>
    <property type="match status" value="1"/>
</dbReference>
<feature type="domain" description="Homeobox" evidence="5">
    <location>
        <begin position="107"/>
        <end position="167"/>
    </location>
</feature>
<protein>
    <submittedName>
        <fullName evidence="7">Rhox homeobox family member 1-like</fullName>
    </submittedName>
</protein>
<feature type="DNA-binding region" description="Homeobox" evidence="2">
    <location>
        <begin position="109"/>
        <end position="168"/>
    </location>
</feature>
<dbReference type="InterPro" id="IPR009057">
    <property type="entry name" value="Homeodomain-like_sf"/>
</dbReference>